<comment type="caution">
    <text evidence="1">The sequence shown here is derived from an EMBL/GenBank/DDBJ whole genome shotgun (WGS) entry which is preliminary data.</text>
</comment>
<sequence>MGNIWVQNGKLAINSVSFNFTRFRSPCPISASSVHVAIFSSLQLPSYFVFFPVSSSILSSHLPLLAFQLKDLRISSIEL</sequence>
<name>A0ACB9PV61_BAUVA</name>
<dbReference type="Proteomes" id="UP000828941">
    <property type="component" value="Chromosome 3"/>
</dbReference>
<accession>A0ACB9PV61</accession>
<protein>
    <submittedName>
        <fullName evidence="1">Uncharacterized protein</fullName>
    </submittedName>
</protein>
<evidence type="ECO:0000313" key="2">
    <source>
        <dbReference type="Proteomes" id="UP000828941"/>
    </source>
</evidence>
<evidence type="ECO:0000313" key="1">
    <source>
        <dbReference type="EMBL" id="KAI4352630.1"/>
    </source>
</evidence>
<proteinExistence type="predicted"/>
<gene>
    <name evidence="1" type="ORF">L6164_006864</name>
</gene>
<reference evidence="1 2" key="1">
    <citation type="journal article" date="2022" name="DNA Res.">
        <title>Chromosomal-level genome assembly of the orchid tree Bauhinia variegata (Leguminosae; Cercidoideae) supports the allotetraploid origin hypothesis of Bauhinia.</title>
        <authorList>
            <person name="Zhong Y."/>
            <person name="Chen Y."/>
            <person name="Zheng D."/>
            <person name="Pang J."/>
            <person name="Liu Y."/>
            <person name="Luo S."/>
            <person name="Meng S."/>
            <person name="Qian L."/>
            <person name="Wei D."/>
            <person name="Dai S."/>
            <person name="Zhou R."/>
        </authorList>
    </citation>
    <scope>NUCLEOTIDE SEQUENCE [LARGE SCALE GENOMIC DNA]</scope>
    <source>
        <strain evidence="1">BV-YZ2020</strain>
    </source>
</reference>
<dbReference type="EMBL" id="CM039428">
    <property type="protein sequence ID" value="KAI4352630.1"/>
    <property type="molecule type" value="Genomic_DNA"/>
</dbReference>
<keyword evidence="2" id="KW-1185">Reference proteome</keyword>
<organism evidence="1 2">
    <name type="scientific">Bauhinia variegata</name>
    <name type="common">Purple orchid tree</name>
    <name type="synonym">Phanera variegata</name>
    <dbReference type="NCBI Taxonomy" id="167791"/>
    <lineage>
        <taxon>Eukaryota</taxon>
        <taxon>Viridiplantae</taxon>
        <taxon>Streptophyta</taxon>
        <taxon>Embryophyta</taxon>
        <taxon>Tracheophyta</taxon>
        <taxon>Spermatophyta</taxon>
        <taxon>Magnoliopsida</taxon>
        <taxon>eudicotyledons</taxon>
        <taxon>Gunneridae</taxon>
        <taxon>Pentapetalae</taxon>
        <taxon>rosids</taxon>
        <taxon>fabids</taxon>
        <taxon>Fabales</taxon>
        <taxon>Fabaceae</taxon>
        <taxon>Cercidoideae</taxon>
        <taxon>Cercideae</taxon>
        <taxon>Bauhiniinae</taxon>
        <taxon>Bauhinia</taxon>
    </lineage>
</organism>